<organism evidence="3 5">
    <name type="scientific">Fluoribacter gormanii</name>
    <dbReference type="NCBI Taxonomy" id="464"/>
    <lineage>
        <taxon>Bacteria</taxon>
        <taxon>Pseudomonadati</taxon>
        <taxon>Pseudomonadota</taxon>
        <taxon>Gammaproteobacteria</taxon>
        <taxon>Legionellales</taxon>
        <taxon>Legionellaceae</taxon>
        <taxon>Fluoribacter</taxon>
    </lineage>
</organism>
<proteinExistence type="predicted"/>
<feature type="chain" id="PRO_5016738859" evidence="1">
    <location>
        <begin position="23"/>
        <end position="115"/>
    </location>
</feature>
<accession>A0A377GJ89</accession>
<sequence length="115" mass="12447">MKLRACTFMSALSFLISTSVFALEGHGGGGYHSAPPPNPGYHYNGNYDNYHSNGWYGGNVNVNALGDDIWYDDDLNDNTDEVMGVPDGGYYDPSCQTIDDCSTGTCALINTCDQE</sequence>
<gene>
    <name evidence="3" type="ORF">NCTC11401_01410</name>
    <name evidence="2" type="ORF">SAMN05421777_1018</name>
</gene>
<dbReference type="OrthoDB" id="5653738at2"/>
<evidence type="ECO:0000313" key="3">
    <source>
        <dbReference type="EMBL" id="STO24595.1"/>
    </source>
</evidence>
<protein>
    <submittedName>
        <fullName evidence="3">Uncharacterized protein</fullName>
    </submittedName>
</protein>
<reference evidence="2 4" key="1">
    <citation type="submission" date="2017-01" db="EMBL/GenBank/DDBJ databases">
        <authorList>
            <person name="Varghese N."/>
            <person name="Submissions S."/>
        </authorList>
    </citation>
    <scope>NUCLEOTIDE SEQUENCE [LARGE SCALE GENOMIC DNA]</scope>
    <source>
        <strain evidence="2 4">ATCC 33342</strain>
    </source>
</reference>
<dbReference type="Proteomes" id="UP000186808">
    <property type="component" value="Unassembled WGS sequence"/>
</dbReference>
<evidence type="ECO:0000313" key="2">
    <source>
        <dbReference type="EMBL" id="SIQ42734.1"/>
    </source>
</evidence>
<dbReference type="RefSeq" id="WP_058468033.1">
    <property type="nucleotide sequence ID" value="NZ_CAAAIX010000007.1"/>
</dbReference>
<feature type="signal peptide" evidence="1">
    <location>
        <begin position="1"/>
        <end position="22"/>
    </location>
</feature>
<dbReference type="EMBL" id="UGGV01000001">
    <property type="protein sequence ID" value="STO24595.1"/>
    <property type="molecule type" value="Genomic_DNA"/>
</dbReference>
<reference evidence="3 5" key="2">
    <citation type="submission" date="2018-06" db="EMBL/GenBank/DDBJ databases">
        <authorList>
            <consortium name="Pathogen Informatics"/>
            <person name="Doyle S."/>
        </authorList>
    </citation>
    <scope>NUCLEOTIDE SEQUENCE [LARGE SCALE GENOMIC DNA]</scope>
    <source>
        <strain evidence="3 5">NCTC11401</strain>
    </source>
</reference>
<dbReference type="STRING" id="464.Lgor_1552"/>
<evidence type="ECO:0000313" key="4">
    <source>
        <dbReference type="Proteomes" id="UP000186808"/>
    </source>
</evidence>
<dbReference type="EMBL" id="FTNL01000001">
    <property type="protein sequence ID" value="SIQ42734.1"/>
    <property type="molecule type" value="Genomic_DNA"/>
</dbReference>
<dbReference type="AlphaFoldDB" id="A0A377GJ89"/>
<evidence type="ECO:0000313" key="5">
    <source>
        <dbReference type="Proteomes" id="UP000254374"/>
    </source>
</evidence>
<evidence type="ECO:0000256" key="1">
    <source>
        <dbReference type="SAM" id="SignalP"/>
    </source>
</evidence>
<keyword evidence="1" id="KW-0732">Signal</keyword>
<keyword evidence="4" id="KW-1185">Reference proteome</keyword>
<name>A0A377GJ89_9GAMM</name>
<dbReference type="Proteomes" id="UP000254374">
    <property type="component" value="Unassembled WGS sequence"/>
</dbReference>